<comment type="similarity">
    <text evidence="2 7">Belongs to the methyltransferase superfamily. L-isoaspartyl/D-aspartyl protein methyltransferase family.</text>
</comment>
<dbReference type="NCBIfam" id="TIGR00080">
    <property type="entry name" value="pimt"/>
    <property type="match status" value="1"/>
</dbReference>
<evidence type="ECO:0000256" key="7">
    <source>
        <dbReference type="HAMAP-Rule" id="MF_00090"/>
    </source>
</evidence>
<feature type="active site" evidence="7">
    <location>
        <position position="69"/>
    </location>
</feature>
<dbReference type="EMBL" id="LGFU01000015">
    <property type="protein sequence ID" value="KUK46640.1"/>
    <property type="molecule type" value="Genomic_DNA"/>
</dbReference>
<evidence type="ECO:0000256" key="1">
    <source>
        <dbReference type="ARBA" id="ARBA00004496"/>
    </source>
</evidence>
<dbReference type="Proteomes" id="UP000064249">
    <property type="component" value="Unassembled WGS sequence"/>
</dbReference>
<dbReference type="GO" id="GO:0005737">
    <property type="term" value="C:cytoplasm"/>
    <property type="evidence" value="ECO:0007669"/>
    <property type="project" value="UniProtKB-SubCell"/>
</dbReference>
<proteinExistence type="inferred from homology"/>
<dbReference type="SUPFAM" id="SSF53335">
    <property type="entry name" value="S-adenosyl-L-methionine-dependent methyltransferases"/>
    <property type="match status" value="1"/>
</dbReference>
<dbReference type="PATRIC" id="fig|167964.4.peg.1068"/>
<dbReference type="EC" id="2.1.1.77" evidence="7"/>
<dbReference type="NCBIfam" id="NF001453">
    <property type="entry name" value="PRK00312.1"/>
    <property type="match status" value="1"/>
</dbReference>
<dbReference type="HAMAP" id="MF_00090">
    <property type="entry name" value="PIMT"/>
    <property type="match status" value="1"/>
</dbReference>
<dbReference type="Gene3D" id="3.40.50.150">
    <property type="entry name" value="Vaccinia Virus protein VP39"/>
    <property type="match status" value="1"/>
</dbReference>
<evidence type="ECO:0000256" key="5">
    <source>
        <dbReference type="ARBA" id="ARBA00022679"/>
    </source>
</evidence>
<dbReference type="Pfam" id="PF01135">
    <property type="entry name" value="PCMT"/>
    <property type="match status" value="1"/>
</dbReference>
<dbReference type="AlphaFoldDB" id="A0A101FY94"/>
<dbReference type="InterPro" id="IPR000682">
    <property type="entry name" value="PCMT"/>
</dbReference>
<dbReference type="PANTHER" id="PTHR11579">
    <property type="entry name" value="PROTEIN-L-ISOASPARTATE O-METHYLTRANSFERASE"/>
    <property type="match status" value="1"/>
</dbReference>
<keyword evidence="6 7" id="KW-0949">S-adenosyl-L-methionine</keyword>
<dbReference type="InterPro" id="IPR029063">
    <property type="entry name" value="SAM-dependent_MTases_sf"/>
</dbReference>
<keyword evidence="3 7" id="KW-0963">Cytoplasm</keyword>
<evidence type="ECO:0000256" key="4">
    <source>
        <dbReference type="ARBA" id="ARBA00022603"/>
    </source>
</evidence>
<evidence type="ECO:0000256" key="3">
    <source>
        <dbReference type="ARBA" id="ARBA00022490"/>
    </source>
</evidence>
<gene>
    <name evidence="7" type="primary">pcm</name>
    <name evidence="8" type="ORF">XD73_0492</name>
</gene>
<dbReference type="GO" id="GO:0030091">
    <property type="term" value="P:protein repair"/>
    <property type="evidence" value="ECO:0007669"/>
    <property type="project" value="UniProtKB-UniRule"/>
</dbReference>
<evidence type="ECO:0000313" key="8">
    <source>
        <dbReference type="EMBL" id="KUK46640.1"/>
    </source>
</evidence>
<reference evidence="8 9" key="1">
    <citation type="journal article" date="2015" name="MBio">
        <title>Genome-Resolved Metagenomic Analysis Reveals Roles for Candidate Phyla and Other Microbial Community Members in Biogeochemical Transformations in Oil Reservoirs.</title>
        <authorList>
            <person name="Hu P."/>
            <person name="Tom L."/>
            <person name="Singh A."/>
            <person name="Thomas B.C."/>
            <person name="Baker B.J."/>
            <person name="Piceno Y.M."/>
            <person name="Andersen G.L."/>
            <person name="Banfield J.F."/>
        </authorList>
    </citation>
    <scope>NUCLEOTIDE SEQUENCE [LARGE SCALE GENOMIC DNA]</scope>
    <source>
        <strain evidence="8">46_16</strain>
    </source>
</reference>
<evidence type="ECO:0000313" key="9">
    <source>
        <dbReference type="Proteomes" id="UP000064249"/>
    </source>
</evidence>
<dbReference type="GO" id="GO:0004719">
    <property type="term" value="F:protein-L-isoaspartate (D-aspartate) O-methyltransferase activity"/>
    <property type="evidence" value="ECO:0007669"/>
    <property type="project" value="UniProtKB-UniRule"/>
</dbReference>
<dbReference type="GO" id="GO:0032259">
    <property type="term" value="P:methylation"/>
    <property type="evidence" value="ECO:0007669"/>
    <property type="project" value="UniProtKB-KW"/>
</dbReference>
<evidence type="ECO:0000256" key="2">
    <source>
        <dbReference type="ARBA" id="ARBA00005369"/>
    </source>
</evidence>
<sequence length="224" mass="25244">MDQDTEERFSFQHARTRMVEDQIRRRGVTDSAVLDAFLRIPRHCFVSEQYQPEAYQDHPLPIGYGQTISQPYIVALMTEQVNLQSSDHVLEIGTGSGYQAAILSCLCERVDTIERVTPLANQAERIFKELKITNVHVHVGDGTLGYPPAAPYDAILVTAGAPQVPLPLKEQLKNKGRLILPVGDRWTQVLQIWVREKGDFINESIIPVVFVPLLGKCGWEEKPQ</sequence>
<dbReference type="FunFam" id="3.40.50.150:FF:000010">
    <property type="entry name" value="Protein-L-isoaspartate O-methyltransferase"/>
    <property type="match status" value="1"/>
</dbReference>
<dbReference type="PANTHER" id="PTHR11579:SF0">
    <property type="entry name" value="PROTEIN-L-ISOASPARTATE(D-ASPARTATE) O-METHYLTRANSFERASE"/>
    <property type="match status" value="1"/>
</dbReference>
<organism evidence="8 9">
    <name type="scientific">Anaerolinea thermophila</name>
    <dbReference type="NCBI Taxonomy" id="167964"/>
    <lineage>
        <taxon>Bacteria</taxon>
        <taxon>Bacillati</taxon>
        <taxon>Chloroflexota</taxon>
        <taxon>Anaerolineae</taxon>
        <taxon>Anaerolineales</taxon>
        <taxon>Anaerolineaceae</taxon>
        <taxon>Anaerolinea</taxon>
    </lineage>
</organism>
<comment type="function">
    <text evidence="7">Catalyzes the methyl esterification of L-isoaspartyl residues in peptides and proteins that result from spontaneous decomposition of normal L-aspartyl and L-asparaginyl residues. It plays a role in the repair and/or degradation of damaged proteins.</text>
</comment>
<protein>
    <recommendedName>
        <fullName evidence="7">Protein-L-isoaspartate O-methyltransferase</fullName>
        <ecNumber evidence="7">2.1.1.77</ecNumber>
    </recommendedName>
    <alternativeName>
        <fullName evidence="7">L-isoaspartyl protein carboxyl methyltransferase</fullName>
    </alternativeName>
    <alternativeName>
        <fullName evidence="7">Protein L-isoaspartyl methyltransferase</fullName>
    </alternativeName>
    <alternativeName>
        <fullName evidence="7">Protein-beta-aspartate methyltransferase</fullName>
        <shortName evidence="7">PIMT</shortName>
    </alternativeName>
</protein>
<keyword evidence="4 7" id="KW-0489">Methyltransferase</keyword>
<evidence type="ECO:0000256" key="6">
    <source>
        <dbReference type="ARBA" id="ARBA00022691"/>
    </source>
</evidence>
<comment type="catalytic activity">
    <reaction evidence="7">
        <text>[protein]-L-isoaspartate + S-adenosyl-L-methionine = [protein]-L-isoaspartate alpha-methyl ester + S-adenosyl-L-homocysteine</text>
        <dbReference type="Rhea" id="RHEA:12705"/>
        <dbReference type="Rhea" id="RHEA-COMP:12143"/>
        <dbReference type="Rhea" id="RHEA-COMP:12144"/>
        <dbReference type="ChEBI" id="CHEBI:57856"/>
        <dbReference type="ChEBI" id="CHEBI:59789"/>
        <dbReference type="ChEBI" id="CHEBI:90596"/>
        <dbReference type="ChEBI" id="CHEBI:90598"/>
        <dbReference type="EC" id="2.1.1.77"/>
    </reaction>
</comment>
<dbReference type="PROSITE" id="PS01279">
    <property type="entry name" value="PCMT"/>
    <property type="match status" value="1"/>
</dbReference>
<dbReference type="CDD" id="cd02440">
    <property type="entry name" value="AdoMet_MTases"/>
    <property type="match status" value="1"/>
</dbReference>
<name>A0A101FY94_9CHLR</name>
<keyword evidence="5 7" id="KW-0808">Transferase</keyword>
<comment type="caution">
    <text evidence="8">The sequence shown here is derived from an EMBL/GenBank/DDBJ whole genome shotgun (WGS) entry which is preliminary data.</text>
</comment>
<accession>A0A101FY94</accession>
<comment type="subcellular location">
    <subcellularLocation>
        <location evidence="1 7">Cytoplasm</location>
    </subcellularLocation>
</comment>